<feature type="region of interest" description="Disordered" evidence="1">
    <location>
        <begin position="131"/>
        <end position="152"/>
    </location>
</feature>
<evidence type="ECO:0000256" key="1">
    <source>
        <dbReference type="SAM" id="MobiDB-lite"/>
    </source>
</evidence>
<organism evidence="2 3">
    <name type="scientific">Ilex paraguariensis</name>
    <name type="common">yerba mate</name>
    <dbReference type="NCBI Taxonomy" id="185542"/>
    <lineage>
        <taxon>Eukaryota</taxon>
        <taxon>Viridiplantae</taxon>
        <taxon>Streptophyta</taxon>
        <taxon>Embryophyta</taxon>
        <taxon>Tracheophyta</taxon>
        <taxon>Spermatophyta</taxon>
        <taxon>Magnoliopsida</taxon>
        <taxon>eudicotyledons</taxon>
        <taxon>Gunneridae</taxon>
        <taxon>Pentapetalae</taxon>
        <taxon>asterids</taxon>
        <taxon>campanulids</taxon>
        <taxon>Aquifoliales</taxon>
        <taxon>Aquifoliaceae</taxon>
        <taxon>Ilex</taxon>
    </lineage>
</organism>
<dbReference type="PANTHER" id="PTHR34802">
    <property type="entry name" value="CHORISMATE SYNTHASE"/>
    <property type="match status" value="1"/>
</dbReference>
<sequence length="877" mass="97324">MGRSGLNNRDGHSQSNFDSDCGRVDALSRRSWKNPDSGGLCRAGALPRVYGCTTEVSPKIQETGHYQLKKSDKPYRPPHTYKVCNVNFEADNTLGKTTSVANTCCDYQEKKQSEMLVSIDKQHETKNLNFPIVSDSNKGMEPSSAEKVYGDGRPPWRASAQEQELIDCDADKVIEGLNMGMASQGHSTFILENVASAAKVDSCGASTLVEKRASPYLATFTEFKLQSPDGHSAFKVESCSSVKTLEGNNGNSDKNQTVQPTFEMDFMKEVQSNEASFSVQRGSGDGITENDALEPCDFPFTVDDQDFFTSILKESGAIGMNHEGVKATGISEKTESDMIEDNQSAFDNALAKISTILQMEELMLSSVAKCDNTADSEVEICLPDEDSLISIDYLTLSEHSHSLPEMESVLIESGSSVLDISREENFGNSRKNQTVEPSFGTYFRKEVRSNEASFSVQGGSVDRITRNDTLELCESSLTVEDEHFLIWLLNGSGAFGTNHKSIGATSTSEKTGSDKIEEDQSAFDDAWARISAILRMEKESKLRYVAECDDIADSEGEIHLPDDESLISIQYLKNFGHSKSMPEIESVLQMQQDSKLNPVSGCDEKAELEAEICWPDEDSLIAIDYLLVPECSEFMCSGNSVENDMLTSNMKIDIAEKSTILYSAQHDERSMEPGLEGPPPPDVVGMGTACHNLHPQQSYPMSHQAQMNFKKSSSHSLQSHQAQMSFQTKLMDPKVIQCTPLVRRYSYTDVNPRPLQKTPPAKTKGLDHLVQYSLWQQPTIFSPQLLRRTALLDPIEQMACSTQELNPGQCYLPFYSQQPTYQSFGIPNPDLGVIRGYNDRTAFNRFMDMGVEATQTNSSAVDGQAQESYDTRFWYRR</sequence>
<dbReference type="AlphaFoldDB" id="A0ABC8UVI4"/>
<name>A0ABC8UVI4_9AQUA</name>
<feature type="region of interest" description="Disordered" evidence="1">
    <location>
        <begin position="1"/>
        <end position="20"/>
    </location>
</feature>
<protein>
    <submittedName>
        <fullName evidence="2">Uncharacterized protein</fullName>
    </submittedName>
</protein>
<accession>A0ABC8UVI4</accession>
<keyword evidence="3" id="KW-1185">Reference proteome</keyword>
<comment type="caution">
    <text evidence="2">The sequence shown here is derived from an EMBL/GenBank/DDBJ whole genome shotgun (WGS) entry which is preliminary data.</text>
</comment>
<proteinExistence type="predicted"/>
<gene>
    <name evidence="2" type="ORF">ILEXP_LOCUS55432</name>
</gene>
<evidence type="ECO:0000313" key="3">
    <source>
        <dbReference type="Proteomes" id="UP001642360"/>
    </source>
</evidence>
<dbReference type="Proteomes" id="UP001642360">
    <property type="component" value="Unassembled WGS sequence"/>
</dbReference>
<reference evidence="2 3" key="1">
    <citation type="submission" date="2024-02" db="EMBL/GenBank/DDBJ databases">
        <authorList>
            <person name="Vignale AGUSTIN F."/>
            <person name="Sosa J E."/>
            <person name="Modenutti C."/>
        </authorList>
    </citation>
    <scope>NUCLEOTIDE SEQUENCE [LARGE SCALE GENOMIC DNA]</scope>
</reference>
<dbReference type="PANTHER" id="PTHR34802:SF1">
    <property type="entry name" value="CHORISMATE SYNTHASE"/>
    <property type="match status" value="1"/>
</dbReference>
<evidence type="ECO:0000313" key="2">
    <source>
        <dbReference type="EMBL" id="CAK9185075.1"/>
    </source>
</evidence>
<dbReference type="EMBL" id="CAUOFW020009168">
    <property type="protein sequence ID" value="CAK9185075.1"/>
    <property type="molecule type" value="Genomic_DNA"/>
</dbReference>